<dbReference type="PANTHER" id="PTHR34385:SF1">
    <property type="entry name" value="PEPTIDOGLYCAN L-ALANYL-D-GLUTAMATE ENDOPEPTIDASE CWLK"/>
    <property type="match status" value="1"/>
</dbReference>
<keyword evidence="4" id="KW-0378">Hydrolase</keyword>
<evidence type="ECO:0000313" key="5">
    <source>
        <dbReference type="Proteomes" id="UP000075357"/>
    </source>
</evidence>
<dbReference type="Pfam" id="PF02557">
    <property type="entry name" value="VanY"/>
    <property type="match status" value="1"/>
</dbReference>
<dbReference type="PANTHER" id="PTHR34385">
    <property type="entry name" value="D-ALANYL-D-ALANINE CARBOXYPEPTIDASE"/>
    <property type="match status" value="1"/>
</dbReference>
<name>A0A150HIF8_9MICO</name>
<dbReference type="GO" id="GO:0009002">
    <property type="term" value="F:serine-type D-Ala-D-Ala carboxypeptidase activity"/>
    <property type="evidence" value="ECO:0007669"/>
    <property type="project" value="UniProtKB-EC"/>
</dbReference>
<dbReference type="InterPro" id="IPR003709">
    <property type="entry name" value="VanY-like_core_dom"/>
</dbReference>
<reference evidence="4 5" key="1">
    <citation type="submission" date="2016-01" db="EMBL/GenBank/DDBJ databases">
        <title>Draft genome sequences of Microbacterium laevaniformans LCDC 91-0039 and the type strain of Microbacterium hominis LCDC 84-209.</title>
        <authorList>
            <person name="Bernier A.-M."/>
            <person name="Bernard K."/>
        </authorList>
    </citation>
    <scope>NUCLEOTIDE SEQUENCE [LARGE SCALE GENOMIC DNA]</scope>
    <source>
        <strain evidence="4 5">LCDC 91-0039</strain>
    </source>
</reference>
<dbReference type="EMBL" id="LRAD01000004">
    <property type="protein sequence ID" value="KXZ61909.1"/>
    <property type="molecule type" value="Genomic_DNA"/>
</dbReference>
<dbReference type="InterPro" id="IPR058193">
    <property type="entry name" value="VanY/YodJ_core_dom"/>
</dbReference>
<evidence type="ECO:0000256" key="2">
    <source>
        <dbReference type="SAM" id="Phobius"/>
    </source>
</evidence>
<dbReference type="CDD" id="cd14852">
    <property type="entry name" value="LD-carboxypeptidase"/>
    <property type="match status" value="1"/>
</dbReference>
<accession>A0A150HIF8</accession>
<dbReference type="PATRIC" id="fig|36807.3.peg.118"/>
<keyword evidence="5" id="KW-1185">Reference proteome</keyword>
<proteinExistence type="predicted"/>
<keyword evidence="2" id="KW-0472">Membrane</keyword>
<protein>
    <submittedName>
        <fullName evidence="4">D-alanyl-D-alanine carboxypeptidase</fullName>
        <ecNumber evidence="4">3.4.16.4</ecNumber>
    </submittedName>
</protein>
<comment type="caution">
    <text evidence="4">The sequence shown here is derived from an EMBL/GenBank/DDBJ whole genome shotgun (WGS) entry which is preliminary data.</text>
</comment>
<dbReference type="InterPro" id="IPR009045">
    <property type="entry name" value="Zn_M74/Hedgehog-like"/>
</dbReference>
<dbReference type="GO" id="GO:0006508">
    <property type="term" value="P:proteolysis"/>
    <property type="evidence" value="ECO:0007669"/>
    <property type="project" value="InterPro"/>
</dbReference>
<dbReference type="Gene3D" id="3.30.1380.10">
    <property type="match status" value="1"/>
</dbReference>
<gene>
    <name evidence="4" type="primary">vanYB</name>
    <name evidence="4" type="ORF">Mlaev_00116</name>
</gene>
<evidence type="ECO:0000259" key="3">
    <source>
        <dbReference type="Pfam" id="PF02557"/>
    </source>
</evidence>
<keyword evidence="2" id="KW-0812">Transmembrane</keyword>
<organism evidence="4 5">
    <name type="scientific">Microbacterium laevaniformans</name>
    <dbReference type="NCBI Taxonomy" id="36807"/>
    <lineage>
        <taxon>Bacteria</taxon>
        <taxon>Bacillati</taxon>
        <taxon>Actinomycetota</taxon>
        <taxon>Actinomycetes</taxon>
        <taxon>Micrococcales</taxon>
        <taxon>Microbacteriaceae</taxon>
        <taxon>Microbacterium</taxon>
    </lineage>
</organism>
<keyword evidence="4" id="KW-0121">Carboxypeptidase</keyword>
<sequence length="363" mass="37253">MCNAQAPHGLGGQNGRVPHPEQPISRRAARAAVATPRARGAWMSGAWMSKVPLRMRWTAFAIAFCAVAAIFAVSAFSLSGARGPGGAASVDTSNAAAAAVALPGGADATAAPATGLPVPAQTGAAARCDDPAVVTALAAGKDEDVVAAFGGGAAFRGAVVNGAAPCVDLGDPHRLWIVVDKRRPLNPLDVEPTELVAPADMQRTVDGRLQPAAAEALTALVAAAAQEGVGAIGLNSAYRSFASQTRTYNGYVNSLGRDAADQQSARPGFSEHQTGLATDVAACDSGCGAIESFGGTRQGAWASANAWRFGYIVRYESGYTDITGYEAEPWHLRYIGPELAKAYHDGGFHTLEDFFGLPAAPGY</sequence>
<keyword evidence="2" id="KW-1133">Transmembrane helix</keyword>
<feature type="region of interest" description="Disordered" evidence="1">
    <location>
        <begin position="1"/>
        <end position="25"/>
    </location>
</feature>
<feature type="domain" description="D-alanyl-D-alanine carboxypeptidase-like core" evidence="3">
    <location>
        <begin position="208"/>
        <end position="336"/>
    </location>
</feature>
<dbReference type="STRING" id="36807.Mlaev_00116"/>
<dbReference type="AlphaFoldDB" id="A0A150HIF8"/>
<dbReference type="SUPFAM" id="SSF55166">
    <property type="entry name" value="Hedgehog/DD-peptidase"/>
    <property type="match status" value="1"/>
</dbReference>
<evidence type="ECO:0000313" key="4">
    <source>
        <dbReference type="EMBL" id="KXZ61909.1"/>
    </source>
</evidence>
<dbReference type="EC" id="3.4.16.4" evidence="4"/>
<evidence type="ECO:0000256" key="1">
    <source>
        <dbReference type="SAM" id="MobiDB-lite"/>
    </source>
</evidence>
<dbReference type="Proteomes" id="UP000075357">
    <property type="component" value="Unassembled WGS sequence"/>
</dbReference>
<feature type="transmembrane region" description="Helical" evidence="2">
    <location>
        <begin position="57"/>
        <end position="78"/>
    </location>
</feature>
<keyword evidence="4" id="KW-0645">Protease</keyword>
<dbReference type="InterPro" id="IPR052179">
    <property type="entry name" value="DD-CPase-like"/>
</dbReference>